<proteinExistence type="predicted"/>
<evidence type="ECO:0000313" key="3">
    <source>
        <dbReference type="Proteomes" id="UP000077266"/>
    </source>
</evidence>
<evidence type="ECO:0000313" key="2">
    <source>
        <dbReference type="EMBL" id="KZV83929.1"/>
    </source>
</evidence>
<feature type="region of interest" description="Disordered" evidence="1">
    <location>
        <begin position="633"/>
        <end position="711"/>
    </location>
</feature>
<feature type="region of interest" description="Disordered" evidence="1">
    <location>
        <begin position="526"/>
        <end position="585"/>
    </location>
</feature>
<feature type="region of interest" description="Disordered" evidence="1">
    <location>
        <begin position="132"/>
        <end position="193"/>
    </location>
</feature>
<sequence length="711" mass="77877">MATQRGPQPALQAQYGFGNWQFDGELPVNDARPPQRHQFVNAPNGRVAPMQSSSSPPGPPQMPLPPLQRRQAPQMEYSHPAYEFYGPAQGHPVQYGAPAYNGYGPYQHPIPDEHGFAYQNGYPHAQRARPQLQNIDTGPPSRWFPDRQLPTPTTSNSASRGVSAGASSPIGSGALVLRDTEGRRDELERVQQRERDLVRKVTMPARTADGNPTGEPGGAPDYTELYDAFNNSQLDLAETRGKLEFVSTELDVTQREVRTLRDENAGLRRFVEEKFATLEAKVDLAVTQVKDDRGGAHKHPELAAAVRLQTRLMLGVDVDDLNALLPDPLKAGDPERKDDMGLKLWNPQWGKRIDVAENKAFIDAVTEAVIKKETDKVKSDVPAEQLTKKITRPIVTGYVRHLDTVYGSQKDDALLMKKEIHAVNNRRRLRRDTLAQARRCVAAQLDKELGLPEGTSIRAIDTDLCSDRVSEDGWTSADDAERDAQGFEMVPDDSLVVRRPPAHRNKLCSTLYYRMDFLGAQRGDDGYDADADAEAAPGTKKRKKKNPTNGGRKQARKAILVAFNGPKGKHADRGPSRRARQPPLNLISTRWLKDAGGDIIFGSSLPGLHGGILAYDKKLFSPLNWAALSAQTGTDEEAVQQEVTRTTAARGPEPAPPSSSERTTAVGADRGAREEEGARAQEGTRAEDGARAEEGAHADDGEHAEQSASGG</sequence>
<dbReference type="InParanoid" id="A0A165ZLZ6"/>
<dbReference type="Proteomes" id="UP000077266">
    <property type="component" value="Unassembled WGS sequence"/>
</dbReference>
<feature type="compositionally biased region" description="Basic and acidic residues" evidence="1">
    <location>
        <begin position="670"/>
        <end position="705"/>
    </location>
</feature>
<organism evidence="2 3">
    <name type="scientific">Exidia glandulosa HHB12029</name>
    <dbReference type="NCBI Taxonomy" id="1314781"/>
    <lineage>
        <taxon>Eukaryota</taxon>
        <taxon>Fungi</taxon>
        <taxon>Dikarya</taxon>
        <taxon>Basidiomycota</taxon>
        <taxon>Agaricomycotina</taxon>
        <taxon>Agaricomycetes</taxon>
        <taxon>Auriculariales</taxon>
        <taxon>Exidiaceae</taxon>
        <taxon>Exidia</taxon>
    </lineage>
</organism>
<accession>A0A165ZLZ6</accession>
<reference evidence="2 3" key="1">
    <citation type="journal article" date="2016" name="Mol. Biol. Evol.">
        <title>Comparative Genomics of Early-Diverging Mushroom-Forming Fungi Provides Insights into the Origins of Lignocellulose Decay Capabilities.</title>
        <authorList>
            <person name="Nagy L.G."/>
            <person name="Riley R."/>
            <person name="Tritt A."/>
            <person name="Adam C."/>
            <person name="Daum C."/>
            <person name="Floudas D."/>
            <person name="Sun H."/>
            <person name="Yadav J.S."/>
            <person name="Pangilinan J."/>
            <person name="Larsson K.H."/>
            <person name="Matsuura K."/>
            <person name="Barry K."/>
            <person name="Labutti K."/>
            <person name="Kuo R."/>
            <person name="Ohm R.A."/>
            <person name="Bhattacharya S.S."/>
            <person name="Shirouzu T."/>
            <person name="Yoshinaga Y."/>
            <person name="Martin F.M."/>
            <person name="Grigoriev I.V."/>
            <person name="Hibbett D.S."/>
        </authorList>
    </citation>
    <scope>NUCLEOTIDE SEQUENCE [LARGE SCALE GENOMIC DNA]</scope>
    <source>
        <strain evidence="2 3">HHB12029</strain>
    </source>
</reference>
<dbReference type="OrthoDB" id="2757952at2759"/>
<evidence type="ECO:0000256" key="1">
    <source>
        <dbReference type="SAM" id="MobiDB-lite"/>
    </source>
</evidence>
<keyword evidence="3" id="KW-1185">Reference proteome</keyword>
<dbReference type="EMBL" id="KV426248">
    <property type="protein sequence ID" value="KZV83929.1"/>
    <property type="molecule type" value="Genomic_DNA"/>
</dbReference>
<name>A0A165ZLZ6_EXIGL</name>
<dbReference type="AlphaFoldDB" id="A0A165ZLZ6"/>
<feature type="region of interest" description="Disordered" evidence="1">
    <location>
        <begin position="23"/>
        <end position="71"/>
    </location>
</feature>
<gene>
    <name evidence="2" type="ORF">EXIGLDRAFT_842585</name>
</gene>
<feature type="compositionally biased region" description="Low complexity" evidence="1">
    <location>
        <begin position="155"/>
        <end position="174"/>
    </location>
</feature>
<protein>
    <submittedName>
        <fullName evidence="2">Uncharacterized protein</fullName>
    </submittedName>
</protein>
<feature type="compositionally biased region" description="Pro residues" evidence="1">
    <location>
        <begin position="56"/>
        <end position="66"/>
    </location>
</feature>
<feature type="compositionally biased region" description="Basic and acidic residues" evidence="1">
    <location>
        <begin position="178"/>
        <end position="193"/>
    </location>
</feature>